<evidence type="ECO:0000256" key="3">
    <source>
        <dbReference type="PIRSR" id="PIRSR004848-1"/>
    </source>
</evidence>
<dbReference type="GO" id="GO:0030170">
    <property type="term" value="F:pyridoxal phosphate binding"/>
    <property type="evidence" value="ECO:0007669"/>
    <property type="project" value="UniProtKB-UniRule"/>
</dbReference>
<dbReference type="CDD" id="cd00635">
    <property type="entry name" value="PLPDE_III_YBL036c_like"/>
    <property type="match status" value="1"/>
</dbReference>
<dbReference type="KEGG" id="eke:EK0264_01740"/>
<dbReference type="NCBIfam" id="TIGR00044">
    <property type="entry name" value="YggS family pyridoxal phosphate-dependent enzyme"/>
    <property type="match status" value="1"/>
</dbReference>
<dbReference type="Gene3D" id="3.20.20.10">
    <property type="entry name" value="Alanine racemase"/>
    <property type="match status" value="1"/>
</dbReference>
<evidence type="ECO:0000256" key="4">
    <source>
        <dbReference type="RuleBase" id="RU004514"/>
    </source>
</evidence>
<comment type="similarity">
    <text evidence="2 4">Belongs to the pyridoxal phosphate-binding protein YggS/PROSC family.</text>
</comment>
<dbReference type="AlphaFoldDB" id="A0A7L4YIF0"/>
<dbReference type="FunCoup" id="A0A7L4YIF0">
    <property type="interactions" value="361"/>
</dbReference>
<feature type="domain" description="Alanine racemase N-terminal" evidence="5">
    <location>
        <begin position="14"/>
        <end position="247"/>
    </location>
</feature>
<reference evidence="6 7" key="1">
    <citation type="journal article" date="2018" name="Int. J. Syst. Evol. Microbiol.">
        <title>Epidermidibacterium keratini gen. nov., sp. nov., a member of the family Sporichthyaceae, isolated from keratin epidermis.</title>
        <authorList>
            <person name="Lee D.G."/>
            <person name="Trujillo M.E."/>
            <person name="Kang S."/>
            <person name="Nam J.J."/>
            <person name="Kim Y.J."/>
        </authorList>
    </citation>
    <scope>NUCLEOTIDE SEQUENCE [LARGE SCALE GENOMIC DNA]</scope>
    <source>
        <strain evidence="6 7">EPI-7</strain>
    </source>
</reference>
<dbReference type="OrthoDB" id="9804072at2"/>
<keyword evidence="7" id="KW-1185">Reference proteome</keyword>
<gene>
    <name evidence="6" type="ORF">EK0264_01740</name>
</gene>
<evidence type="ECO:0000259" key="5">
    <source>
        <dbReference type="Pfam" id="PF01168"/>
    </source>
</evidence>
<keyword evidence="1 2" id="KW-0663">Pyridoxal phosphate</keyword>
<comment type="cofactor">
    <cofactor evidence="3">
        <name>pyridoxal 5'-phosphate</name>
        <dbReference type="ChEBI" id="CHEBI:597326"/>
    </cofactor>
</comment>
<dbReference type="HAMAP" id="MF_02087">
    <property type="entry name" value="PLP_homeostasis"/>
    <property type="match status" value="1"/>
</dbReference>
<protein>
    <recommendedName>
        <fullName evidence="2">Pyridoxal phosphate homeostasis protein</fullName>
        <shortName evidence="2">PLP homeostasis protein</shortName>
    </recommendedName>
</protein>
<organism evidence="6 7">
    <name type="scientific">Epidermidibacterium keratini</name>
    <dbReference type="NCBI Taxonomy" id="1891644"/>
    <lineage>
        <taxon>Bacteria</taxon>
        <taxon>Bacillati</taxon>
        <taxon>Actinomycetota</taxon>
        <taxon>Actinomycetes</taxon>
        <taxon>Sporichthyales</taxon>
        <taxon>Sporichthyaceae</taxon>
        <taxon>Epidermidibacterium</taxon>
    </lineage>
</organism>
<evidence type="ECO:0000313" key="7">
    <source>
        <dbReference type="Proteomes" id="UP000463857"/>
    </source>
</evidence>
<dbReference type="PANTHER" id="PTHR10146">
    <property type="entry name" value="PROLINE SYNTHETASE CO-TRANSCRIBED BACTERIAL HOMOLOG PROTEIN"/>
    <property type="match status" value="1"/>
</dbReference>
<dbReference type="InterPro" id="IPR011078">
    <property type="entry name" value="PyrdxlP_homeostasis"/>
</dbReference>
<dbReference type="InterPro" id="IPR001608">
    <property type="entry name" value="Ala_racemase_N"/>
</dbReference>
<evidence type="ECO:0000256" key="1">
    <source>
        <dbReference type="ARBA" id="ARBA00022898"/>
    </source>
</evidence>
<accession>A0A7L4YIF0</accession>
<dbReference type="InterPro" id="IPR029066">
    <property type="entry name" value="PLP-binding_barrel"/>
</dbReference>
<dbReference type="EMBL" id="CP047156">
    <property type="protein sequence ID" value="QHB99135.1"/>
    <property type="molecule type" value="Genomic_DNA"/>
</dbReference>
<dbReference type="InParanoid" id="A0A7L4YIF0"/>
<sequence length="253" mass="26674">MSEDTSHIGPAIEAFRARLAEVAAAQGREPGSVDLVAVTKNHPWQYAAEAVRSGVLDLGENKVQELVAKRAELIEHEPELAAKARWHFIGRLQRNKAKQAVSAADVIESIDRVALARAVAKAADSSERWSAQAPLPVLLQVDLDPAREPGESDSSAARGGAHPDDVRALAAEVAGSGVLQLRGLMAVAPLDGDARAAFERLAQLAARLREEHPDATVISAGMSGDFADAIAMGSSAVRVGTALFGERTLTSNR</sequence>
<name>A0A7L4YIF0_9ACTN</name>
<evidence type="ECO:0000256" key="2">
    <source>
        <dbReference type="HAMAP-Rule" id="MF_02087"/>
    </source>
</evidence>
<dbReference type="Pfam" id="PF01168">
    <property type="entry name" value="Ala_racemase_N"/>
    <property type="match status" value="1"/>
</dbReference>
<dbReference type="SUPFAM" id="SSF51419">
    <property type="entry name" value="PLP-binding barrel"/>
    <property type="match status" value="1"/>
</dbReference>
<feature type="modified residue" description="N6-(pyridoxal phosphate)lysine" evidence="2 3">
    <location>
        <position position="40"/>
    </location>
</feature>
<dbReference type="Proteomes" id="UP000463857">
    <property type="component" value="Chromosome"/>
</dbReference>
<comment type="function">
    <text evidence="2">Pyridoxal 5'-phosphate (PLP)-binding protein, which is involved in PLP homeostasis.</text>
</comment>
<dbReference type="PANTHER" id="PTHR10146:SF14">
    <property type="entry name" value="PYRIDOXAL PHOSPHATE HOMEOSTASIS PROTEIN"/>
    <property type="match status" value="1"/>
</dbReference>
<proteinExistence type="inferred from homology"/>
<dbReference type="RefSeq" id="WP_159542314.1">
    <property type="nucleotide sequence ID" value="NZ_CP047156.1"/>
</dbReference>
<evidence type="ECO:0000313" key="6">
    <source>
        <dbReference type="EMBL" id="QHB99135.1"/>
    </source>
</evidence>
<dbReference type="PIRSF" id="PIRSF004848">
    <property type="entry name" value="YBL036c_PLPDEIII"/>
    <property type="match status" value="1"/>
</dbReference>